<dbReference type="PATRIC" id="fig|1299334.3.peg.203"/>
<reference evidence="6" key="1">
    <citation type="submission" date="2014-01" db="EMBL/GenBank/DDBJ databases">
        <authorList>
            <person name="Brown-Elliot B."/>
            <person name="Wallace R."/>
            <person name="Lenaerts A."/>
            <person name="Ordway D."/>
            <person name="DeGroote M.A."/>
            <person name="Parker T."/>
            <person name="Sizemore C."/>
            <person name="Tallon L.J."/>
            <person name="Sadzewicz L.K."/>
            <person name="Sengamalay N."/>
            <person name="Fraser C.M."/>
            <person name="Hine E."/>
            <person name="Shefchek K.A."/>
            <person name="Das S.P."/>
            <person name="Tettelin H."/>
        </authorList>
    </citation>
    <scope>NUCLEOTIDE SEQUENCE [LARGE SCALE GENOMIC DNA]</scope>
    <source>
        <strain evidence="6">4042</strain>
    </source>
</reference>
<comment type="subcellular location">
    <subcellularLocation>
        <location evidence="1">Membrane</location>
        <topology evidence="1">Multi-pass membrane protein</topology>
    </subcellularLocation>
</comment>
<dbReference type="AlphaFoldDB" id="X8EFA1"/>
<sequence length="67" mass="6991">MTSSQWLDIAVLAVAFIAAISGWRSGAMGSLLSFVGVMLGAVAGVLLARTSSRTSARRGPNYSPRCF</sequence>
<organism evidence="6">
    <name type="scientific">Mycobacterium xenopi 4042</name>
    <dbReference type="NCBI Taxonomy" id="1299334"/>
    <lineage>
        <taxon>Bacteria</taxon>
        <taxon>Bacillati</taxon>
        <taxon>Actinomycetota</taxon>
        <taxon>Actinomycetes</taxon>
        <taxon>Mycobacteriales</taxon>
        <taxon>Mycobacteriaceae</taxon>
        <taxon>Mycobacterium</taxon>
    </lineage>
</organism>
<accession>X8EFA1</accession>
<dbReference type="Pfam" id="PF02674">
    <property type="entry name" value="Colicin_V"/>
    <property type="match status" value="1"/>
</dbReference>
<keyword evidence="2 5" id="KW-0812">Transmembrane</keyword>
<dbReference type="InterPro" id="IPR003825">
    <property type="entry name" value="Colicin-V_CvpA"/>
</dbReference>
<dbReference type="GO" id="GO:0016020">
    <property type="term" value="C:membrane"/>
    <property type="evidence" value="ECO:0007669"/>
    <property type="project" value="UniProtKB-SubCell"/>
</dbReference>
<evidence type="ECO:0000256" key="3">
    <source>
        <dbReference type="ARBA" id="ARBA00022989"/>
    </source>
</evidence>
<evidence type="ECO:0000256" key="5">
    <source>
        <dbReference type="SAM" id="Phobius"/>
    </source>
</evidence>
<protein>
    <submittedName>
        <fullName evidence="6">Putative membrane protein</fullName>
    </submittedName>
</protein>
<comment type="caution">
    <text evidence="6">The sequence shown here is derived from an EMBL/GenBank/DDBJ whole genome shotgun (WGS) entry which is preliminary data.</text>
</comment>
<keyword evidence="3 5" id="KW-1133">Transmembrane helix</keyword>
<name>X8EFA1_MYCXE</name>
<evidence type="ECO:0000313" key="6">
    <source>
        <dbReference type="EMBL" id="EUA78673.1"/>
    </source>
</evidence>
<gene>
    <name evidence="6" type="ORF">I553_2964</name>
</gene>
<keyword evidence="4 5" id="KW-0472">Membrane</keyword>
<dbReference type="GO" id="GO:0009403">
    <property type="term" value="P:toxin biosynthetic process"/>
    <property type="evidence" value="ECO:0007669"/>
    <property type="project" value="InterPro"/>
</dbReference>
<evidence type="ECO:0000256" key="2">
    <source>
        <dbReference type="ARBA" id="ARBA00022692"/>
    </source>
</evidence>
<dbReference type="EMBL" id="JAOB01000004">
    <property type="protein sequence ID" value="EUA78673.1"/>
    <property type="molecule type" value="Genomic_DNA"/>
</dbReference>
<evidence type="ECO:0000256" key="4">
    <source>
        <dbReference type="ARBA" id="ARBA00023136"/>
    </source>
</evidence>
<feature type="transmembrane region" description="Helical" evidence="5">
    <location>
        <begin position="31"/>
        <end position="48"/>
    </location>
</feature>
<evidence type="ECO:0000256" key="1">
    <source>
        <dbReference type="ARBA" id="ARBA00004141"/>
    </source>
</evidence>
<feature type="transmembrane region" description="Helical" evidence="5">
    <location>
        <begin position="7"/>
        <end position="25"/>
    </location>
</feature>
<proteinExistence type="predicted"/>